<protein>
    <submittedName>
        <fullName evidence="2">4-amino-4-deoxy-L-arabinose transferase or related glycosyltransferase of PMT family</fullName>
    </submittedName>
</protein>
<reference evidence="2 3" key="1">
    <citation type="submission" date="2018-04" db="EMBL/GenBank/DDBJ databases">
        <title>Draft genome sequence of Pseudomonas syringae pv. actinidiae biovar 1 strains isolated from kiwifruit in Kagawa prefecture.</title>
        <authorList>
            <person name="Tabuchi M."/>
            <person name="Saito M."/>
            <person name="Fujiwara S."/>
            <person name="Sasa N."/>
            <person name="Akimitsu K."/>
            <person name="Gomi K."/>
            <person name="Konishi-Sugita S."/>
            <person name="Hamano K."/>
            <person name="Kataoka I."/>
        </authorList>
    </citation>
    <scope>NUCLEOTIDE SEQUENCE [LARGE SCALE GENOMIC DNA]</scope>
    <source>
        <strain evidence="2 3">MAFF212206</strain>
    </source>
</reference>
<evidence type="ECO:0000313" key="3">
    <source>
        <dbReference type="Proteomes" id="UP000247480"/>
    </source>
</evidence>
<keyword evidence="1" id="KW-1133">Transmembrane helix</keyword>
<dbReference type="Proteomes" id="UP000247480">
    <property type="component" value="Unassembled WGS sequence"/>
</dbReference>
<proteinExistence type="predicted"/>
<sequence length="38" mass="4332">MNTWYGGASFKAFISNSVYQCLIYFIPIVLVFLEAEPV</sequence>
<keyword evidence="1" id="KW-0812">Transmembrane</keyword>
<accession>A0A2V0QGD2</accession>
<keyword evidence="2" id="KW-0808">Transferase</keyword>
<feature type="transmembrane region" description="Helical" evidence="1">
    <location>
        <begin position="12"/>
        <end position="33"/>
    </location>
</feature>
<dbReference type="GO" id="GO:0016740">
    <property type="term" value="F:transferase activity"/>
    <property type="evidence" value="ECO:0007669"/>
    <property type="project" value="UniProtKB-KW"/>
</dbReference>
<dbReference type="AlphaFoldDB" id="A0A2V0QGD2"/>
<comment type="caution">
    <text evidence="2">The sequence shown here is derived from an EMBL/GenBank/DDBJ whole genome shotgun (WGS) entry which is preliminary data.</text>
</comment>
<evidence type="ECO:0000313" key="2">
    <source>
        <dbReference type="EMBL" id="GBH12069.1"/>
    </source>
</evidence>
<gene>
    <name evidence="2" type="ORF">KPSA1_05532</name>
</gene>
<organism evidence="2 3">
    <name type="scientific">Pseudomonas syringae pv. actinidiae</name>
    <dbReference type="NCBI Taxonomy" id="103796"/>
    <lineage>
        <taxon>Bacteria</taxon>
        <taxon>Pseudomonadati</taxon>
        <taxon>Pseudomonadota</taxon>
        <taxon>Gammaproteobacteria</taxon>
        <taxon>Pseudomonadales</taxon>
        <taxon>Pseudomonadaceae</taxon>
        <taxon>Pseudomonas</taxon>
        <taxon>Pseudomonas syringae</taxon>
    </lineage>
</organism>
<keyword evidence="1" id="KW-0472">Membrane</keyword>
<name>A0A2V0QGD2_PSESF</name>
<dbReference type="EMBL" id="BGJZ01000287">
    <property type="protein sequence ID" value="GBH12069.1"/>
    <property type="molecule type" value="Genomic_DNA"/>
</dbReference>
<evidence type="ECO:0000256" key="1">
    <source>
        <dbReference type="SAM" id="Phobius"/>
    </source>
</evidence>